<dbReference type="GO" id="GO:0016846">
    <property type="term" value="F:carbon-sulfur lyase activity"/>
    <property type="evidence" value="ECO:0007669"/>
    <property type="project" value="InterPro"/>
</dbReference>
<dbReference type="PROSITE" id="PS51891">
    <property type="entry name" value="CENP_V_GFA"/>
    <property type="match status" value="1"/>
</dbReference>
<dbReference type="AlphaFoldDB" id="A0A1G8VG31"/>
<dbReference type="Gene3D" id="3.90.1590.10">
    <property type="entry name" value="glutathione-dependent formaldehyde- activating enzyme (gfa)"/>
    <property type="match status" value="1"/>
</dbReference>
<dbReference type="RefSeq" id="WP_090365888.1">
    <property type="nucleotide sequence ID" value="NZ_FNEM01000011.1"/>
</dbReference>
<keyword evidence="3" id="KW-0862">Zinc</keyword>
<protein>
    <submittedName>
        <fullName evidence="7">Uncharacterized conserved protein</fullName>
    </submittedName>
</protein>
<evidence type="ECO:0000256" key="1">
    <source>
        <dbReference type="ARBA" id="ARBA00005495"/>
    </source>
</evidence>
<dbReference type="GO" id="GO:0046872">
    <property type="term" value="F:metal ion binding"/>
    <property type="evidence" value="ECO:0007669"/>
    <property type="project" value="UniProtKB-KW"/>
</dbReference>
<evidence type="ECO:0000256" key="5">
    <source>
        <dbReference type="SAM" id="MobiDB-lite"/>
    </source>
</evidence>
<evidence type="ECO:0000256" key="4">
    <source>
        <dbReference type="ARBA" id="ARBA00023239"/>
    </source>
</evidence>
<evidence type="ECO:0000313" key="8">
    <source>
        <dbReference type="Proteomes" id="UP000199527"/>
    </source>
</evidence>
<sequence length="139" mass="15502">MTLSTLEGGCLCGAIRYRTSAAPFAAEYCHCSQCRKAVGGVAVAWMDFNRNQVRWQKQIPTEFASSEHVFRGFCSQCGTSLSFRDDRYPDYLTLSVASLDDVNQVIPTYHIHTDSQPNWLSIDDEGPRYGQNRGDHSGG</sequence>
<feature type="domain" description="CENP-V/GFA" evidence="6">
    <location>
        <begin position="6"/>
        <end position="110"/>
    </location>
</feature>
<keyword evidence="8" id="KW-1185">Reference proteome</keyword>
<evidence type="ECO:0000256" key="2">
    <source>
        <dbReference type="ARBA" id="ARBA00022723"/>
    </source>
</evidence>
<evidence type="ECO:0000256" key="3">
    <source>
        <dbReference type="ARBA" id="ARBA00022833"/>
    </source>
</evidence>
<feature type="region of interest" description="Disordered" evidence="5">
    <location>
        <begin position="117"/>
        <end position="139"/>
    </location>
</feature>
<reference evidence="8" key="1">
    <citation type="submission" date="2016-10" db="EMBL/GenBank/DDBJ databases">
        <authorList>
            <person name="Varghese N."/>
            <person name="Submissions S."/>
        </authorList>
    </citation>
    <scope>NUCLEOTIDE SEQUENCE [LARGE SCALE GENOMIC DNA]</scope>
    <source>
        <strain evidence="8">DSM 23317</strain>
    </source>
</reference>
<dbReference type="EMBL" id="FNEM01000011">
    <property type="protein sequence ID" value="SDJ65042.1"/>
    <property type="molecule type" value="Genomic_DNA"/>
</dbReference>
<dbReference type="InterPro" id="IPR011057">
    <property type="entry name" value="Mss4-like_sf"/>
</dbReference>
<name>A0A1G8VG31_9GAMM</name>
<comment type="similarity">
    <text evidence="1">Belongs to the Gfa family.</text>
</comment>
<dbReference type="OrthoDB" id="4188830at2"/>
<keyword evidence="2" id="KW-0479">Metal-binding</keyword>
<dbReference type="SUPFAM" id="SSF51316">
    <property type="entry name" value="Mss4-like"/>
    <property type="match status" value="1"/>
</dbReference>
<dbReference type="InterPro" id="IPR006913">
    <property type="entry name" value="CENP-V/GFA"/>
</dbReference>
<evidence type="ECO:0000259" key="6">
    <source>
        <dbReference type="PROSITE" id="PS51891"/>
    </source>
</evidence>
<dbReference type="PANTHER" id="PTHR33337">
    <property type="entry name" value="GFA DOMAIN-CONTAINING PROTEIN"/>
    <property type="match status" value="1"/>
</dbReference>
<gene>
    <name evidence="7" type="ORF">SAMN04488540_11134</name>
</gene>
<dbReference type="Proteomes" id="UP000199527">
    <property type="component" value="Unassembled WGS sequence"/>
</dbReference>
<dbReference type="PANTHER" id="PTHR33337:SF40">
    <property type="entry name" value="CENP-V_GFA DOMAIN-CONTAINING PROTEIN-RELATED"/>
    <property type="match status" value="1"/>
</dbReference>
<keyword evidence="4" id="KW-0456">Lyase</keyword>
<dbReference type="Pfam" id="PF04828">
    <property type="entry name" value="GFA"/>
    <property type="match status" value="1"/>
</dbReference>
<evidence type="ECO:0000313" key="7">
    <source>
        <dbReference type="EMBL" id="SDJ65042.1"/>
    </source>
</evidence>
<accession>A0A1G8VG31</accession>
<proteinExistence type="inferred from homology"/>
<organism evidence="7 8">
    <name type="scientific">Ferrimonas sediminum</name>
    <dbReference type="NCBI Taxonomy" id="718193"/>
    <lineage>
        <taxon>Bacteria</taxon>
        <taxon>Pseudomonadati</taxon>
        <taxon>Pseudomonadota</taxon>
        <taxon>Gammaproteobacteria</taxon>
        <taxon>Alteromonadales</taxon>
        <taxon>Ferrimonadaceae</taxon>
        <taxon>Ferrimonas</taxon>
    </lineage>
</organism>